<name>A0ACC2SQ34_9FUNG</name>
<gene>
    <name evidence="1" type="ORF">DSO57_1030608</name>
</gene>
<reference evidence="1" key="1">
    <citation type="submission" date="2022-04" db="EMBL/GenBank/DDBJ databases">
        <title>Genome of the entomopathogenic fungus Entomophthora muscae.</title>
        <authorList>
            <person name="Elya C."/>
            <person name="Lovett B.R."/>
            <person name="Lee E."/>
            <person name="Macias A.M."/>
            <person name="Hajek A.E."/>
            <person name="De Bivort B.L."/>
            <person name="Kasson M.T."/>
            <person name="De Fine Licht H.H."/>
            <person name="Stajich J.E."/>
        </authorList>
    </citation>
    <scope>NUCLEOTIDE SEQUENCE</scope>
    <source>
        <strain evidence="1">Berkeley</strain>
    </source>
</reference>
<sequence length="187" mass="21157">MKAIHQEMKVRHAEDKARVNNLTNKDETEDHKDPSSPNLVHIDEGLAAEDFIQHPDSEELEKANSQSKQAKKPKKQGKPNAPPSEKLENKELHPKPKPRKGSSIPGEENEVKIDFLASQFPRYKKYNSPKTTPNSTQGIHSSFWNPKKQPKIILIPIVQELVNIYKSESVCLFVMSPQVGSSRKGFD</sequence>
<keyword evidence="2" id="KW-1185">Reference proteome</keyword>
<protein>
    <submittedName>
        <fullName evidence="1">Uncharacterized protein</fullName>
    </submittedName>
</protein>
<evidence type="ECO:0000313" key="1">
    <source>
        <dbReference type="EMBL" id="KAJ9064440.1"/>
    </source>
</evidence>
<dbReference type="Proteomes" id="UP001165960">
    <property type="component" value="Unassembled WGS sequence"/>
</dbReference>
<organism evidence="1 2">
    <name type="scientific">Entomophthora muscae</name>
    <dbReference type="NCBI Taxonomy" id="34485"/>
    <lineage>
        <taxon>Eukaryota</taxon>
        <taxon>Fungi</taxon>
        <taxon>Fungi incertae sedis</taxon>
        <taxon>Zoopagomycota</taxon>
        <taxon>Entomophthoromycotina</taxon>
        <taxon>Entomophthoromycetes</taxon>
        <taxon>Entomophthorales</taxon>
        <taxon>Entomophthoraceae</taxon>
        <taxon>Entomophthora</taxon>
    </lineage>
</organism>
<comment type="caution">
    <text evidence="1">The sequence shown here is derived from an EMBL/GenBank/DDBJ whole genome shotgun (WGS) entry which is preliminary data.</text>
</comment>
<evidence type="ECO:0000313" key="2">
    <source>
        <dbReference type="Proteomes" id="UP001165960"/>
    </source>
</evidence>
<accession>A0ACC2SQ34</accession>
<proteinExistence type="predicted"/>
<dbReference type="EMBL" id="QTSX02004472">
    <property type="protein sequence ID" value="KAJ9064440.1"/>
    <property type="molecule type" value="Genomic_DNA"/>
</dbReference>